<evidence type="ECO:0000313" key="3">
    <source>
        <dbReference type="EMBL" id="CAF5220012.1"/>
    </source>
</evidence>
<evidence type="ECO:0000256" key="1">
    <source>
        <dbReference type="SAM" id="MobiDB-lite"/>
    </source>
</evidence>
<feature type="non-terminal residue" evidence="2">
    <location>
        <position position="1"/>
    </location>
</feature>
<name>A0A8S3JIH0_9BILA</name>
<proteinExistence type="predicted"/>
<dbReference type="EMBL" id="CAJOBI010349146">
    <property type="protein sequence ID" value="CAF5220012.1"/>
    <property type="molecule type" value="Genomic_DNA"/>
</dbReference>
<sequence>DTRNNTYVTPYGLSIFKAKPYANLEIIVNENDIIYPSTSNHRKLFSASTQITQLDDETSSSMECNETIDSEQPELTNSNRKSKRWRNLTNAGKEYQAQRSKSKKKKERFTMMTVEMTFLSKRLKQCLNEHMKCIL</sequence>
<comment type="caution">
    <text evidence="2">The sequence shown here is derived from an EMBL/GenBank/DDBJ whole genome shotgun (WGS) entry which is preliminary data.</text>
</comment>
<feature type="region of interest" description="Disordered" evidence="1">
    <location>
        <begin position="56"/>
        <end position="106"/>
    </location>
</feature>
<evidence type="ECO:0000313" key="4">
    <source>
        <dbReference type="Proteomes" id="UP000681720"/>
    </source>
</evidence>
<accession>A0A8S3JIH0</accession>
<dbReference type="Proteomes" id="UP000681720">
    <property type="component" value="Unassembled WGS sequence"/>
</dbReference>
<evidence type="ECO:0000313" key="2">
    <source>
        <dbReference type="EMBL" id="CAF5219787.1"/>
    </source>
</evidence>
<dbReference type="AlphaFoldDB" id="A0A8S3JIH0"/>
<dbReference type="Proteomes" id="UP000676336">
    <property type="component" value="Unassembled WGS sequence"/>
</dbReference>
<reference evidence="2" key="1">
    <citation type="submission" date="2021-02" db="EMBL/GenBank/DDBJ databases">
        <authorList>
            <person name="Nowell W R."/>
        </authorList>
    </citation>
    <scope>NUCLEOTIDE SEQUENCE</scope>
</reference>
<organism evidence="2 4">
    <name type="scientific">Rotaria magnacalcarata</name>
    <dbReference type="NCBI Taxonomy" id="392030"/>
    <lineage>
        <taxon>Eukaryota</taxon>
        <taxon>Metazoa</taxon>
        <taxon>Spiralia</taxon>
        <taxon>Gnathifera</taxon>
        <taxon>Rotifera</taxon>
        <taxon>Eurotatoria</taxon>
        <taxon>Bdelloidea</taxon>
        <taxon>Philodinida</taxon>
        <taxon>Philodinidae</taxon>
        <taxon>Rotaria</taxon>
    </lineage>
</organism>
<gene>
    <name evidence="2" type="ORF">GIL414_LOCUS83674</name>
    <name evidence="3" type="ORF">SMN809_LOCUS81688</name>
</gene>
<dbReference type="EMBL" id="CAJOBJ010363803">
    <property type="protein sequence ID" value="CAF5219787.1"/>
    <property type="molecule type" value="Genomic_DNA"/>
</dbReference>
<protein>
    <submittedName>
        <fullName evidence="2">Uncharacterized protein</fullName>
    </submittedName>
</protein>